<proteinExistence type="predicted"/>
<evidence type="ECO:0000256" key="1">
    <source>
        <dbReference type="SAM" id="Phobius"/>
    </source>
</evidence>
<keyword evidence="1" id="KW-1133">Transmembrane helix</keyword>
<name>A0AAV5T767_9BILA</name>
<feature type="transmembrane region" description="Helical" evidence="1">
    <location>
        <begin position="33"/>
        <end position="52"/>
    </location>
</feature>
<sequence>SCLPCLVYLIVRLHGMVLQEMPGRWRLSKRQQLFVVCVLIFIEVVNMPLFALHATNSRKAEKIAQSEDLAWMAERGGVLLIFGDFGQPEQVIHVLVSLGVTLAVHTPVMVGLSLHSISTIRERRKTVMSSRTLRMLNQMLEISYSQLKVTILNRVVPLLAFLI</sequence>
<accession>A0AAV5T767</accession>
<feature type="non-terminal residue" evidence="2">
    <location>
        <position position="1"/>
    </location>
</feature>
<keyword evidence="1" id="KW-0472">Membrane</keyword>
<gene>
    <name evidence="2" type="ORF">PENTCL1PPCAC_13575</name>
</gene>
<evidence type="ECO:0000313" key="2">
    <source>
        <dbReference type="EMBL" id="GMS91400.1"/>
    </source>
</evidence>
<organism evidence="2 3">
    <name type="scientific">Pristionchus entomophagus</name>
    <dbReference type="NCBI Taxonomy" id="358040"/>
    <lineage>
        <taxon>Eukaryota</taxon>
        <taxon>Metazoa</taxon>
        <taxon>Ecdysozoa</taxon>
        <taxon>Nematoda</taxon>
        <taxon>Chromadorea</taxon>
        <taxon>Rhabditida</taxon>
        <taxon>Rhabditina</taxon>
        <taxon>Diplogasteromorpha</taxon>
        <taxon>Diplogasteroidea</taxon>
        <taxon>Neodiplogasteridae</taxon>
        <taxon>Pristionchus</taxon>
    </lineage>
</organism>
<protein>
    <recommendedName>
        <fullName evidence="4">G protein-coupled receptor</fullName>
    </recommendedName>
</protein>
<keyword evidence="1" id="KW-0812">Transmembrane</keyword>
<dbReference type="EMBL" id="BTSX01000003">
    <property type="protein sequence ID" value="GMS91400.1"/>
    <property type="molecule type" value="Genomic_DNA"/>
</dbReference>
<keyword evidence="3" id="KW-1185">Reference proteome</keyword>
<comment type="caution">
    <text evidence="2">The sequence shown here is derived from an EMBL/GenBank/DDBJ whole genome shotgun (WGS) entry which is preliminary data.</text>
</comment>
<evidence type="ECO:0008006" key="4">
    <source>
        <dbReference type="Google" id="ProtNLM"/>
    </source>
</evidence>
<evidence type="ECO:0000313" key="3">
    <source>
        <dbReference type="Proteomes" id="UP001432027"/>
    </source>
</evidence>
<dbReference type="Proteomes" id="UP001432027">
    <property type="component" value="Unassembled WGS sequence"/>
</dbReference>
<dbReference type="PANTHER" id="PTHR45830:SF15">
    <property type="entry name" value="SERPENTINE RECEPTOR, CLASS I"/>
    <property type="match status" value="1"/>
</dbReference>
<reference evidence="2" key="1">
    <citation type="submission" date="2023-10" db="EMBL/GenBank/DDBJ databases">
        <title>Genome assembly of Pristionchus species.</title>
        <authorList>
            <person name="Yoshida K."/>
            <person name="Sommer R.J."/>
        </authorList>
    </citation>
    <scope>NUCLEOTIDE SEQUENCE</scope>
    <source>
        <strain evidence="2">RS0144</strain>
    </source>
</reference>
<feature type="transmembrane region" description="Helical" evidence="1">
    <location>
        <begin position="91"/>
        <end position="114"/>
    </location>
</feature>
<dbReference type="AlphaFoldDB" id="A0AAV5T767"/>
<dbReference type="PANTHER" id="PTHR45830">
    <property type="entry name" value="SERPENTINE RECEPTOR, CLASS I"/>
    <property type="match status" value="1"/>
</dbReference>